<dbReference type="Proteomes" id="UP000642094">
    <property type="component" value="Unassembled WGS sequence"/>
</dbReference>
<evidence type="ECO:0000313" key="1">
    <source>
        <dbReference type="EMBL" id="MBD2187563.1"/>
    </source>
</evidence>
<protein>
    <submittedName>
        <fullName evidence="1">Uncharacterized protein</fullName>
    </submittedName>
</protein>
<name>A0ABR7ZUH8_9CYAN</name>
<proteinExistence type="predicted"/>
<gene>
    <name evidence="1" type="ORF">H6F41_05310</name>
</gene>
<keyword evidence="2" id="KW-1185">Reference proteome</keyword>
<evidence type="ECO:0000313" key="2">
    <source>
        <dbReference type="Proteomes" id="UP000642094"/>
    </source>
</evidence>
<dbReference type="EMBL" id="JACJQB010000006">
    <property type="protein sequence ID" value="MBD2187563.1"/>
    <property type="molecule type" value="Genomic_DNA"/>
</dbReference>
<organism evidence="1 2">
    <name type="scientific">Pseudanabaena mucicola FACHB-723</name>
    <dbReference type="NCBI Taxonomy" id="2692860"/>
    <lineage>
        <taxon>Bacteria</taxon>
        <taxon>Bacillati</taxon>
        <taxon>Cyanobacteriota</taxon>
        <taxon>Cyanophyceae</taxon>
        <taxon>Pseudanabaenales</taxon>
        <taxon>Pseudanabaenaceae</taxon>
        <taxon>Pseudanabaena</taxon>
    </lineage>
</organism>
<reference evidence="1 2" key="1">
    <citation type="journal article" date="2020" name="ISME J.">
        <title>Comparative genomics reveals insights into cyanobacterial evolution and habitat adaptation.</title>
        <authorList>
            <person name="Chen M.Y."/>
            <person name="Teng W.K."/>
            <person name="Zhao L."/>
            <person name="Hu C.X."/>
            <person name="Zhou Y.K."/>
            <person name="Han B.P."/>
            <person name="Song L.R."/>
            <person name="Shu W.S."/>
        </authorList>
    </citation>
    <scope>NUCLEOTIDE SEQUENCE [LARGE SCALE GENOMIC DNA]</scope>
    <source>
        <strain evidence="1 2">FACHB-723</strain>
    </source>
</reference>
<comment type="caution">
    <text evidence="1">The sequence shown here is derived from an EMBL/GenBank/DDBJ whole genome shotgun (WGS) entry which is preliminary data.</text>
</comment>
<accession>A0ABR7ZUH8</accession>
<sequence>MLNKRVEKMRPSKDKTQIKYIYIVRLIKQVIILSLETVKILKGLPDMGLSEN</sequence>